<evidence type="ECO:0000313" key="1">
    <source>
        <dbReference type="EMBL" id="JAD60325.1"/>
    </source>
</evidence>
<reference evidence="1" key="2">
    <citation type="journal article" date="2015" name="Data Brief">
        <title>Shoot transcriptome of the giant reed, Arundo donax.</title>
        <authorList>
            <person name="Barrero R.A."/>
            <person name="Guerrero F.D."/>
            <person name="Moolhuijzen P."/>
            <person name="Goolsby J.A."/>
            <person name="Tidwell J."/>
            <person name="Bellgard S.E."/>
            <person name="Bellgard M.I."/>
        </authorList>
    </citation>
    <scope>NUCLEOTIDE SEQUENCE</scope>
    <source>
        <tissue evidence="1">Shoot tissue taken approximately 20 cm above the soil surface</tissue>
    </source>
</reference>
<accession>A0A0A9BGG8</accession>
<organism evidence="1">
    <name type="scientific">Arundo donax</name>
    <name type="common">Giant reed</name>
    <name type="synonym">Donax arundinaceus</name>
    <dbReference type="NCBI Taxonomy" id="35708"/>
    <lineage>
        <taxon>Eukaryota</taxon>
        <taxon>Viridiplantae</taxon>
        <taxon>Streptophyta</taxon>
        <taxon>Embryophyta</taxon>
        <taxon>Tracheophyta</taxon>
        <taxon>Spermatophyta</taxon>
        <taxon>Magnoliopsida</taxon>
        <taxon>Liliopsida</taxon>
        <taxon>Poales</taxon>
        <taxon>Poaceae</taxon>
        <taxon>PACMAD clade</taxon>
        <taxon>Arundinoideae</taxon>
        <taxon>Arundineae</taxon>
        <taxon>Arundo</taxon>
    </lineage>
</organism>
<reference evidence="1" key="1">
    <citation type="submission" date="2014-09" db="EMBL/GenBank/DDBJ databases">
        <authorList>
            <person name="Magalhaes I.L.F."/>
            <person name="Oliveira U."/>
            <person name="Santos F.R."/>
            <person name="Vidigal T.H.D.A."/>
            <person name="Brescovit A.D."/>
            <person name="Santos A.J."/>
        </authorList>
    </citation>
    <scope>NUCLEOTIDE SEQUENCE</scope>
    <source>
        <tissue evidence="1">Shoot tissue taken approximately 20 cm above the soil surface</tissue>
    </source>
</reference>
<name>A0A0A9BGG8_ARUDO</name>
<protein>
    <submittedName>
        <fullName evidence="1">Uncharacterized protein</fullName>
    </submittedName>
</protein>
<proteinExistence type="predicted"/>
<sequence length="15" mass="1770">MVQLSRESITEFDKS</sequence>
<dbReference type="EMBL" id="GBRH01237570">
    <property type="protein sequence ID" value="JAD60325.1"/>
    <property type="molecule type" value="Transcribed_RNA"/>
</dbReference>